<accession>A0A7W6ET38</accession>
<reference evidence="2 3" key="1">
    <citation type="submission" date="2020-08" db="EMBL/GenBank/DDBJ databases">
        <title>Genomic Encyclopedia of Type Strains, Phase IV (KMG-IV): sequencing the most valuable type-strain genomes for metagenomic binning, comparative biology and taxonomic classification.</title>
        <authorList>
            <person name="Goeker M."/>
        </authorList>
    </citation>
    <scope>NUCLEOTIDE SEQUENCE [LARGE SCALE GENOMIC DNA]</scope>
    <source>
        <strain evidence="2 3">DSM 17976</strain>
    </source>
</reference>
<evidence type="ECO:0000259" key="1">
    <source>
        <dbReference type="Pfam" id="PF01902"/>
    </source>
</evidence>
<feature type="domain" description="Diphthamide synthase" evidence="1">
    <location>
        <begin position="4"/>
        <end position="207"/>
    </location>
</feature>
<dbReference type="Gene3D" id="3.90.1490.10">
    <property type="entry name" value="putative n-type atp pyrophosphatase, domain 2"/>
    <property type="match status" value="1"/>
</dbReference>
<evidence type="ECO:0000313" key="3">
    <source>
        <dbReference type="Proteomes" id="UP000541352"/>
    </source>
</evidence>
<dbReference type="Pfam" id="PF01902">
    <property type="entry name" value="Diphthami_syn_2"/>
    <property type="match status" value="1"/>
</dbReference>
<dbReference type="Proteomes" id="UP000541352">
    <property type="component" value="Unassembled WGS sequence"/>
</dbReference>
<dbReference type="InterPro" id="IPR002761">
    <property type="entry name" value="Diphthami_syn_dom"/>
</dbReference>
<dbReference type="RefSeq" id="WP_229601454.1">
    <property type="nucleotide sequence ID" value="NZ_JACIBY010000015.1"/>
</dbReference>
<dbReference type="AlphaFoldDB" id="A0A7W6ET38"/>
<dbReference type="CDD" id="cd01994">
    <property type="entry name" value="AANH_PF0828-like"/>
    <property type="match status" value="1"/>
</dbReference>
<protein>
    <submittedName>
        <fullName evidence="2">Uncharacterized protein (TIGR00290 family)</fullName>
    </submittedName>
</protein>
<keyword evidence="3" id="KW-1185">Reference proteome</keyword>
<sequence>MKHKTLMNWSGGKDSALSLYHVLQHPTMDVTQLLTTVNEAYGRVSMHGVREELLDQQAQALGLPLVKLRLPETVSMEEYHHRMAETLTPLVASGITHSVFGDIFLEDLRQHREERLRPLGLTGVFPLWKRASLELLNEFWTNGFQTIVVSVNGDVLDKSFCGRVLDADFVKDLPSHIDPCGENGEFHTFVFDAPYFSEPIRFQIGETVEKTYHYTTAEGTAITTTYFFTDLVPPMPIQ</sequence>
<dbReference type="InterPro" id="IPR014729">
    <property type="entry name" value="Rossmann-like_a/b/a_fold"/>
</dbReference>
<dbReference type="Gene3D" id="3.40.50.620">
    <property type="entry name" value="HUPs"/>
    <property type="match status" value="1"/>
</dbReference>
<dbReference type="PIRSF" id="PIRSF039123">
    <property type="entry name" value="Diphthamide_synthase"/>
    <property type="match status" value="1"/>
</dbReference>
<gene>
    <name evidence="2" type="ORF">FHS57_005325</name>
</gene>
<dbReference type="EMBL" id="JACIBY010000015">
    <property type="protein sequence ID" value="MBB3841303.1"/>
    <property type="molecule type" value="Genomic_DNA"/>
</dbReference>
<dbReference type="NCBIfam" id="TIGR00290">
    <property type="entry name" value="MJ0570_dom"/>
    <property type="match status" value="1"/>
</dbReference>
<proteinExistence type="predicted"/>
<comment type="caution">
    <text evidence="2">The sequence shown here is derived from an EMBL/GenBank/DDBJ whole genome shotgun (WGS) entry which is preliminary data.</text>
</comment>
<dbReference type="InterPro" id="IPR030662">
    <property type="entry name" value="DPH6/MJ0570"/>
</dbReference>
<dbReference type="SUPFAM" id="SSF52402">
    <property type="entry name" value="Adenine nucleotide alpha hydrolases-like"/>
    <property type="match status" value="1"/>
</dbReference>
<organism evidence="2 3">
    <name type="scientific">Runella defluvii</name>
    <dbReference type="NCBI Taxonomy" id="370973"/>
    <lineage>
        <taxon>Bacteria</taxon>
        <taxon>Pseudomonadati</taxon>
        <taxon>Bacteroidota</taxon>
        <taxon>Cytophagia</taxon>
        <taxon>Cytophagales</taxon>
        <taxon>Spirosomataceae</taxon>
        <taxon>Runella</taxon>
    </lineage>
</organism>
<name>A0A7W6ET38_9BACT</name>
<evidence type="ECO:0000313" key="2">
    <source>
        <dbReference type="EMBL" id="MBB3841303.1"/>
    </source>
</evidence>